<dbReference type="AlphaFoldDB" id="A0A7G2IP78"/>
<feature type="domain" description="Pili assembly chaperone C-terminal" evidence="1">
    <location>
        <begin position="1"/>
        <end position="32"/>
    </location>
</feature>
<evidence type="ECO:0000313" key="3">
    <source>
        <dbReference type="Proteomes" id="UP000019194"/>
    </source>
</evidence>
<accession>A0A7G2IP78</accession>
<reference evidence="2 3" key="1">
    <citation type="submission" date="2013-10" db="EMBL/GenBank/DDBJ databases">
        <title>Antibiotic resistance diversity of beta-lactamase producers in the General Hospital Vienna.</title>
        <authorList>
            <person name="Barisic I."/>
            <person name="Mitteregger D."/>
            <person name="Hirschl A.M."/>
            <person name="Noehammer C."/>
            <person name="Wiesinger-Mayr H."/>
        </authorList>
    </citation>
    <scope>NUCLEOTIDE SEQUENCE [LARGE SCALE GENOMIC DNA]</scope>
    <source>
        <strain evidence="2 3">ISC11</strain>
    </source>
</reference>
<dbReference type="Gene3D" id="2.60.40.10">
    <property type="entry name" value="Immunoglobulins"/>
    <property type="match status" value="1"/>
</dbReference>
<dbReference type="SUPFAM" id="SSF49584">
    <property type="entry name" value="Periplasmic chaperone C-domain"/>
    <property type="match status" value="1"/>
</dbReference>
<name>A0A7G2IP78_CITFR</name>
<dbReference type="InterPro" id="IPR036316">
    <property type="entry name" value="Pili_assmbl_chap_C_dom_sf"/>
</dbReference>
<sequence>MVNPHGERTFTLSQQKVSHIDFNWVDDYGGTNAVNNVPISCY</sequence>
<dbReference type="InterPro" id="IPR016148">
    <property type="entry name" value="Pili_assmbl_chaperone_C"/>
</dbReference>
<dbReference type="Pfam" id="PF02753">
    <property type="entry name" value="PapD_C"/>
    <property type="match status" value="1"/>
</dbReference>
<dbReference type="EMBL" id="CBWP010000043">
    <property type="protein sequence ID" value="CDL38598.1"/>
    <property type="molecule type" value="Genomic_DNA"/>
</dbReference>
<protein>
    <recommendedName>
        <fullName evidence="1">Pili assembly chaperone C-terminal domain-containing protein</fullName>
    </recommendedName>
</protein>
<dbReference type="Proteomes" id="UP000019194">
    <property type="component" value="Unassembled WGS sequence"/>
</dbReference>
<organism evidence="2 3">
    <name type="scientific">Citrobacter freundii</name>
    <dbReference type="NCBI Taxonomy" id="546"/>
    <lineage>
        <taxon>Bacteria</taxon>
        <taxon>Pseudomonadati</taxon>
        <taxon>Pseudomonadota</taxon>
        <taxon>Gammaproteobacteria</taxon>
        <taxon>Enterobacterales</taxon>
        <taxon>Enterobacteriaceae</taxon>
        <taxon>Citrobacter</taxon>
        <taxon>Citrobacter freundii complex</taxon>
    </lineage>
</organism>
<evidence type="ECO:0000259" key="1">
    <source>
        <dbReference type="Pfam" id="PF02753"/>
    </source>
</evidence>
<evidence type="ECO:0000313" key="2">
    <source>
        <dbReference type="EMBL" id="CDL38598.1"/>
    </source>
</evidence>
<proteinExistence type="predicted"/>
<dbReference type="InterPro" id="IPR013783">
    <property type="entry name" value="Ig-like_fold"/>
</dbReference>
<comment type="caution">
    <text evidence="2">The sequence shown here is derived from an EMBL/GenBank/DDBJ whole genome shotgun (WGS) entry which is preliminary data.</text>
</comment>